<dbReference type="KEGG" id="gaw:V144x_35590"/>
<gene>
    <name evidence="1" type="ORF">V144x_35590</name>
</gene>
<organism evidence="1 2">
    <name type="scientific">Gimesia aquarii</name>
    <dbReference type="NCBI Taxonomy" id="2527964"/>
    <lineage>
        <taxon>Bacteria</taxon>
        <taxon>Pseudomonadati</taxon>
        <taxon>Planctomycetota</taxon>
        <taxon>Planctomycetia</taxon>
        <taxon>Planctomycetales</taxon>
        <taxon>Planctomycetaceae</taxon>
        <taxon>Gimesia</taxon>
    </lineage>
</organism>
<dbReference type="RefSeq" id="WP_144986440.1">
    <property type="nucleotide sequence ID" value="NZ_CP037920.1"/>
</dbReference>
<proteinExistence type="predicted"/>
<dbReference type="AlphaFoldDB" id="A0A517VYK2"/>
<dbReference type="InterPro" id="IPR011487">
    <property type="entry name" value="DUF1598"/>
</dbReference>
<dbReference type="Proteomes" id="UP000318704">
    <property type="component" value="Chromosome"/>
</dbReference>
<evidence type="ECO:0000313" key="1">
    <source>
        <dbReference type="EMBL" id="QDT98075.1"/>
    </source>
</evidence>
<name>A0A517VYK2_9PLAN</name>
<protein>
    <recommendedName>
        <fullName evidence="3">DUF1598 domain-containing protein</fullName>
    </recommendedName>
</protein>
<accession>A0A517VYK2</accession>
<sequence length="482" mass="53736">MNESPQKIVKSNTSVLCTVPVVLFLFLVTCVGSPLSAQVNGGGNNNGNNNNNQNNQNQNAGGITIDAAGVISAPFRVAKNSKQLNHRRLEALAAENLSSDLNQKSDFRKISLVKLERTCRELKEKNQPIPPEVQYLAGLWRIDYLFVDQEHNDLIIAGPAEGFAPNTQNRMVGVESGRPPLRLDDLVVAFKSQERGLITGCSFDAKRENLARMNEYIRRTNGASSTATAVTRFKTMAKILGMQDVSVTGVPAGSNYARVLVEADYMLKRISIGLEPSGIREIKSHLATLRGGGNSTQRWWFTPLYDAFTTTANRDAFTFSGQRLQMMSQEEFVNQAGQRSDAAHTRLSTTRYAQQFTKYFAKLADQHPTFAELQSITDLTVLAALINKERLQQQVGWDHRFFSSEMDYLVPQGNIPKQVPTAMNYKKASRLMICLVGGGVTVNARGVVNQTEFLTSRDNTLHQKKNAAIQRRGENTTRWWWD</sequence>
<evidence type="ECO:0000313" key="2">
    <source>
        <dbReference type="Proteomes" id="UP000318704"/>
    </source>
</evidence>
<dbReference type="Pfam" id="PF07643">
    <property type="entry name" value="DUF1598"/>
    <property type="match status" value="1"/>
</dbReference>
<dbReference type="EMBL" id="CP037920">
    <property type="protein sequence ID" value="QDT98075.1"/>
    <property type="molecule type" value="Genomic_DNA"/>
</dbReference>
<evidence type="ECO:0008006" key="3">
    <source>
        <dbReference type="Google" id="ProtNLM"/>
    </source>
</evidence>
<reference evidence="1 2" key="1">
    <citation type="submission" date="2019-03" db="EMBL/GenBank/DDBJ databases">
        <title>Deep-cultivation of Planctomycetes and their phenomic and genomic characterization uncovers novel biology.</title>
        <authorList>
            <person name="Wiegand S."/>
            <person name="Jogler M."/>
            <person name="Boedeker C."/>
            <person name="Pinto D."/>
            <person name="Vollmers J."/>
            <person name="Rivas-Marin E."/>
            <person name="Kohn T."/>
            <person name="Peeters S.H."/>
            <person name="Heuer A."/>
            <person name="Rast P."/>
            <person name="Oberbeckmann S."/>
            <person name="Bunk B."/>
            <person name="Jeske O."/>
            <person name="Meyerdierks A."/>
            <person name="Storesund J.E."/>
            <person name="Kallscheuer N."/>
            <person name="Luecker S."/>
            <person name="Lage O.M."/>
            <person name="Pohl T."/>
            <person name="Merkel B.J."/>
            <person name="Hornburger P."/>
            <person name="Mueller R.-W."/>
            <person name="Bruemmer F."/>
            <person name="Labrenz M."/>
            <person name="Spormann A.M."/>
            <person name="Op den Camp H."/>
            <person name="Overmann J."/>
            <person name="Amann R."/>
            <person name="Jetten M.S.M."/>
            <person name="Mascher T."/>
            <person name="Medema M.H."/>
            <person name="Devos D.P."/>
            <person name="Kaster A.-K."/>
            <person name="Ovreas L."/>
            <person name="Rohde M."/>
            <person name="Galperin M.Y."/>
            <person name="Jogler C."/>
        </authorList>
    </citation>
    <scope>NUCLEOTIDE SEQUENCE [LARGE SCALE GENOMIC DNA]</scope>
    <source>
        <strain evidence="1 2">V144</strain>
    </source>
</reference>